<feature type="compositionally biased region" description="Acidic residues" evidence="1">
    <location>
        <begin position="454"/>
        <end position="467"/>
    </location>
</feature>
<organism evidence="3 4">
    <name type="scientific">Mycena chlorophos</name>
    <name type="common">Agaric fungus</name>
    <name type="synonym">Agaricus chlorophos</name>
    <dbReference type="NCBI Taxonomy" id="658473"/>
    <lineage>
        <taxon>Eukaryota</taxon>
        <taxon>Fungi</taxon>
        <taxon>Dikarya</taxon>
        <taxon>Basidiomycota</taxon>
        <taxon>Agaricomycotina</taxon>
        <taxon>Agaricomycetes</taxon>
        <taxon>Agaricomycetidae</taxon>
        <taxon>Agaricales</taxon>
        <taxon>Marasmiineae</taxon>
        <taxon>Mycenaceae</taxon>
        <taxon>Mycena</taxon>
    </lineage>
</organism>
<evidence type="ECO:0000259" key="2">
    <source>
        <dbReference type="PROSITE" id="PS50181"/>
    </source>
</evidence>
<protein>
    <recommendedName>
        <fullName evidence="2">F-box domain-containing protein</fullName>
    </recommendedName>
</protein>
<keyword evidence="4" id="KW-1185">Reference proteome</keyword>
<evidence type="ECO:0000256" key="1">
    <source>
        <dbReference type="SAM" id="MobiDB-lite"/>
    </source>
</evidence>
<accession>A0ABQ0M941</accession>
<feature type="domain" description="F-box" evidence="2">
    <location>
        <begin position="1"/>
        <end position="47"/>
    </location>
</feature>
<name>A0ABQ0M941_MYCCL</name>
<dbReference type="EMBL" id="DF849907">
    <property type="protein sequence ID" value="GAT59808.1"/>
    <property type="molecule type" value="Genomic_DNA"/>
</dbReference>
<evidence type="ECO:0000313" key="3">
    <source>
        <dbReference type="EMBL" id="GAT59808.1"/>
    </source>
</evidence>
<gene>
    <name evidence="3" type="ORF">MCHLO_16048</name>
</gene>
<evidence type="ECO:0000313" key="4">
    <source>
        <dbReference type="Proteomes" id="UP000815677"/>
    </source>
</evidence>
<feature type="compositionally biased region" description="Low complexity" evidence="1">
    <location>
        <begin position="326"/>
        <end position="344"/>
    </location>
</feature>
<dbReference type="PROSITE" id="PS50181">
    <property type="entry name" value="FBOX"/>
    <property type="match status" value="1"/>
</dbReference>
<dbReference type="Proteomes" id="UP000815677">
    <property type="component" value="Unassembled WGS sequence"/>
</dbReference>
<feature type="region of interest" description="Disordered" evidence="1">
    <location>
        <begin position="454"/>
        <end position="475"/>
    </location>
</feature>
<reference evidence="3" key="1">
    <citation type="submission" date="2014-09" db="EMBL/GenBank/DDBJ databases">
        <title>Genome sequence of the luminous mushroom Mycena chlorophos for searching fungal bioluminescence genes.</title>
        <authorList>
            <person name="Tanaka Y."/>
            <person name="Kasuga D."/>
            <person name="Oba Y."/>
            <person name="Hase S."/>
            <person name="Sato K."/>
            <person name="Oba Y."/>
            <person name="Sakakibara Y."/>
        </authorList>
    </citation>
    <scope>NUCLEOTIDE SEQUENCE</scope>
</reference>
<feature type="region of interest" description="Disordered" evidence="1">
    <location>
        <begin position="321"/>
        <end position="373"/>
    </location>
</feature>
<sequence>MSELPPELVLSILELIPSDDPLYRTTVLSVTRVLPNLPANSLLFKRIVLERTEQVTQLTRRLVQSDWRNVVQYVQELAWNGWTVDPQLIVNVLAKLPQLRSLELWIGVHFTPEHLTDIFRSSRAELKNLSLRFRPYVEKANYLPFLKGSFFDSTLYCLASWPHTSLPTLSIIQDSLPEATPTTGPTPPKKFAQPIVFHTLDATLPPFSASAFLSSTTALRLRLPARPVASPLTRSPHALPSLRLIDLSTCTVFGAELTDTLLARLPSLAHVILDSDTSTSSEHTHGGLIRGEYHADDWAVLGKGCALAGVKRARERERKLKQARLAAESTSSAQAAAARQPRTAKAGRKGLSTATISLRASPPRDHEVPAEFPTASTKSPLLLVRVRIWPAAPRLRTLATTLPSAIPASKHAEIRDNFARGWAEGISQLMQTRARLYQSYRLGSISVMRFADEEPLERDEDDEENEGESANGLEGLTEVTEWDENIEQISAPILCFVGPDKDAVHEEGCAHSEAWKVWKD</sequence>
<dbReference type="InterPro" id="IPR001810">
    <property type="entry name" value="F-box_dom"/>
</dbReference>
<proteinExistence type="predicted"/>